<dbReference type="GeneID" id="73347620"/>
<gene>
    <name evidence="1" type="ORF">CLUP02_13673</name>
</gene>
<name>A0A9Q8T3J5_9PEZI</name>
<dbReference type="KEGG" id="clup:CLUP02_13673"/>
<evidence type="ECO:0000313" key="1">
    <source>
        <dbReference type="EMBL" id="UQC88150.1"/>
    </source>
</evidence>
<sequence>MKGTTTVPIAATEPKDPFVYPTISKAPGFGHSQIIPSFPFLAFEEPKNRALITTQPLVTTNSHTTITGCRRADKTNNIFNHQSGYCLYYNWPQMTPKTLYLQPCICSRDYTGTRNRFHLQINHFGAALAVGVGHRMPQTIKGKSKTVSLHVPRRAVLACTSHAHGYTASPAQSLARRPSHRMSSWLSFFVASIPSKACLIFQRPTQFPRAGSRFPPSPDRLKSLWHPLAFCLSLTSYETS</sequence>
<dbReference type="Proteomes" id="UP000830671">
    <property type="component" value="Chromosome 7"/>
</dbReference>
<dbReference type="AlphaFoldDB" id="A0A9Q8T3J5"/>
<protein>
    <submittedName>
        <fullName evidence="1">Uncharacterized protein</fullName>
    </submittedName>
</protein>
<evidence type="ECO:0000313" key="2">
    <source>
        <dbReference type="Proteomes" id="UP000830671"/>
    </source>
</evidence>
<keyword evidence="2" id="KW-1185">Reference proteome</keyword>
<accession>A0A9Q8T3J5</accession>
<dbReference type="RefSeq" id="XP_049149756.1">
    <property type="nucleotide sequence ID" value="XM_049292610.1"/>
</dbReference>
<organism evidence="1 2">
    <name type="scientific">Colletotrichum lupini</name>
    <dbReference type="NCBI Taxonomy" id="145971"/>
    <lineage>
        <taxon>Eukaryota</taxon>
        <taxon>Fungi</taxon>
        <taxon>Dikarya</taxon>
        <taxon>Ascomycota</taxon>
        <taxon>Pezizomycotina</taxon>
        <taxon>Sordariomycetes</taxon>
        <taxon>Hypocreomycetidae</taxon>
        <taxon>Glomerellales</taxon>
        <taxon>Glomerellaceae</taxon>
        <taxon>Colletotrichum</taxon>
        <taxon>Colletotrichum acutatum species complex</taxon>
    </lineage>
</organism>
<dbReference type="EMBL" id="CP019479">
    <property type="protein sequence ID" value="UQC88150.1"/>
    <property type="molecule type" value="Genomic_DNA"/>
</dbReference>
<proteinExistence type="predicted"/>
<reference evidence="1" key="1">
    <citation type="journal article" date="2021" name="Mol. Plant Microbe Interact.">
        <title>Complete Genome Sequence of the Plant-Pathogenic Fungus Colletotrichum lupini.</title>
        <authorList>
            <person name="Baroncelli R."/>
            <person name="Pensec F."/>
            <person name="Da Lio D."/>
            <person name="Boufleur T."/>
            <person name="Vicente I."/>
            <person name="Sarrocco S."/>
            <person name="Picot A."/>
            <person name="Baraldi E."/>
            <person name="Sukno S."/>
            <person name="Thon M."/>
            <person name="Le Floch G."/>
        </authorList>
    </citation>
    <scope>NUCLEOTIDE SEQUENCE</scope>
    <source>
        <strain evidence="1">IMI 504893</strain>
    </source>
</reference>